<evidence type="ECO:0000313" key="2">
    <source>
        <dbReference type="Proteomes" id="UP000050863"/>
    </source>
</evidence>
<comment type="caution">
    <text evidence="1">The sequence shown here is derived from an EMBL/GenBank/DDBJ whole genome shotgun (WGS) entry which is preliminary data.</text>
</comment>
<evidence type="ECO:0008006" key="3">
    <source>
        <dbReference type="Google" id="ProtNLM"/>
    </source>
</evidence>
<dbReference type="Pfam" id="PF10098">
    <property type="entry name" value="DUF2336"/>
    <property type="match status" value="1"/>
</dbReference>
<dbReference type="STRING" id="280332.CQ12_33680"/>
<reference evidence="1 2" key="1">
    <citation type="submission" date="2014-03" db="EMBL/GenBank/DDBJ databases">
        <title>Bradyrhizobium valentinum sp. nov., isolated from effective nodules of Lupinus mariae-josephae, a lupine endemic of basic-lime soils in Eastern Spain.</title>
        <authorList>
            <person name="Duran D."/>
            <person name="Rey L."/>
            <person name="Navarro A."/>
            <person name="Busquets A."/>
            <person name="Imperial J."/>
            <person name="Ruiz-Argueso T."/>
        </authorList>
    </citation>
    <scope>NUCLEOTIDE SEQUENCE [LARGE SCALE GENOMIC DNA]</scope>
    <source>
        <strain evidence="1 2">PAC68</strain>
    </source>
</reference>
<dbReference type="EMBL" id="LLXZ01000168">
    <property type="protein sequence ID" value="KRR00647.1"/>
    <property type="molecule type" value="Genomic_DNA"/>
</dbReference>
<dbReference type="AlphaFoldDB" id="A0A0R3KYW4"/>
<keyword evidence="2" id="KW-1185">Reference proteome</keyword>
<dbReference type="InterPro" id="IPR019285">
    <property type="entry name" value="DUF2336"/>
</dbReference>
<sequence>MVQQPAHSIIAELEDAVRGGSSAKRVETLRQVTDLFLNDGERLSDDQVKVFDDVLCLLIARVETRAKAELSKRLAPLDYAPFEVIQHLAWDDEIEVAGNVLTHSSRLGTDVLVEIASSKGQDHLLAISGRAELPAAVTDVIVDRGEGQVIRKLANNAGARFSDQGFSSIVARAGADDELVEALGLRADFPQKFMADLLRRAKETVRARLVAIAPPAVQEEIKRVLNDIAREAPTPSRSFGVAEELVKLMKGLNELDDAAVYTFAESNKFDEVTVALAVLNEMPVEMTARLMEGPRADLILIPCRSAKLNWPTVESILRNRPVKPAISEQTLEIAQRDFRKLSMETAQRTVRFWQLHNKIEKEPIIRTH</sequence>
<organism evidence="1 2">
    <name type="scientific">Bradyrhizobium jicamae</name>
    <dbReference type="NCBI Taxonomy" id="280332"/>
    <lineage>
        <taxon>Bacteria</taxon>
        <taxon>Pseudomonadati</taxon>
        <taxon>Pseudomonadota</taxon>
        <taxon>Alphaproteobacteria</taxon>
        <taxon>Hyphomicrobiales</taxon>
        <taxon>Nitrobacteraceae</taxon>
        <taxon>Bradyrhizobium</taxon>
    </lineage>
</organism>
<proteinExistence type="predicted"/>
<dbReference type="Proteomes" id="UP000050863">
    <property type="component" value="Unassembled WGS sequence"/>
</dbReference>
<accession>A0A0R3KYW4</accession>
<protein>
    <recommendedName>
        <fullName evidence="3">DUF2336 domain-containing protein</fullName>
    </recommendedName>
</protein>
<gene>
    <name evidence="1" type="ORF">CQ12_33680</name>
</gene>
<dbReference type="RefSeq" id="WP_057838618.1">
    <property type="nucleotide sequence ID" value="NZ_LLXZ01000168.1"/>
</dbReference>
<dbReference type="OrthoDB" id="7888976at2"/>
<evidence type="ECO:0000313" key="1">
    <source>
        <dbReference type="EMBL" id="KRR00647.1"/>
    </source>
</evidence>
<name>A0A0R3KYW4_9BRAD</name>